<sequence length="128" mass="14081">MGSTSSQPAPSPQGSRRYLHAQAARSIIAEEDDATDAAERLAREAIDYFGESEWYTARSEVDLSLQHLRDTPGTYDNPYDINGHVHAALRGCAKQAVPVRNTIDFLTRDAVLGLSSHLRYHGHGGTQF</sequence>
<evidence type="ECO:0000313" key="2">
    <source>
        <dbReference type="EMBL" id="EGP85840.1"/>
    </source>
</evidence>
<accession>F9XEV4</accession>
<gene>
    <name evidence="2" type="ORF">MYCGRDRAFT_94738</name>
</gene>
<reference evidence="2 3" key="1">
    <citation type="journal article" date="2011" name="PLoS Genet.">
        <title>Finished genome of the fungal wheat pathogen Mycosphaerella graminicola reveals dispensome structure, chromosome plasticity, and stealth pathogenesis.</title>
        <authorList>
            <person name="Goodwin S.B."/>
            <person name="Ben M'barek S."/>
            <person name="Dhillon B."/>
            <person name="Wittenberg A.H.J."/>
            <person name="Crane C.F."/>
            <person name="Hane J.K."/>
            <person name="Foster A.J."/>
            <person name="Van der Lee T.A.J."/>
            <person name="Grimwood J."/>
            <person name="Aerts A."/>
            <person name="Antoniw J."/>
            <person name="Bailey A."/>
            <person name="Bluhm B."/>
            <person name="Bowler J."/>
            <person name="Bristow J."/>
            <person name="van der Burgt A."/>
            <person name="Canto-Canche B."/>
            <person name="Churchill A.C.L."/>
            <person name="Conde-Ferraez L."/>
            <person name="Cools H.J."/>
            <person name="Coutinho P.M."/>
            <person name="Csukai M."/>
            <person name="Dehal P."/>
            <person name="De Wit P."/>
            <person name="Donzelli B."/>
            <person name="van de Geest H.C."/>
            <person name="van Ham R.C.H.J."/>
            <person name="Hammond-Kosack K.E."/>
            <person name="Henrissat B."/>
            <person name="Kilian A."/>
            <person name="Kobayashi A.K."/>
            <person name="Koopmann E."/>
            <person name="Kourmpetis Y."/>
            <person name="Kuzniar A."/>
            <person name="Lindquist E."/>
            <person name="Lombard V."/>
            <person name="Maliepaard C."/>
            <person name="Martins N."/>
            <person name="Mehrabi R."/>
            <person name="Nap J.P.H."/>
            <person name="Ponomarenko A."/>
            <person name="Rudd J.J."/>
            <person name="Salamov A."/>
            <person name="Schmutz J."/>
            <person name="Schouten H.J."/>
            <person name="Shapiro H."/>
            <person name="Stergiopoulos I."/>
            <person name="Torriani S.F.F."/>
            <person name="Tu H."/>
            <person name="de Vries R.P."/>
            <person name="Waalwijk C."/>
            <person name="Ware S.B."/>
            <person name="Wiebenga A."/>
            <person name="Zwiers L.-H."/>
            <person name="Oliver R.P."/>
            <person name="Grigoriev I.V."/>
            <person name="Kema G.H.J."/>
        </authorList>
    </citation>
    <scope>NUCLEOTIDE SEQUENCE [LARGE SCALE GENOMIC DNA]</scope>
    <source>
        <strain evidence="3">CBS 115943 / IPO323</strain>
    </source>
</reference>
<evidence type="ECO:0000256" key="1">
    <source>
        <dbReference type="SAM" id="MobiDB-lite"/>
    </source>
</evidence>
<feature type="region of interest" description="Disordered" evidence="1">
    <location>
        <begin position="1"/>
        <end position="20"/>
    </location>
</feature>
<dbReference type="KEGG" id="ztr:MYCGRDRAFT_94738"/>
<dbReference type="Proteomes" id="UP000008062">
    <property type="component" value="Chromosome 7"/>
</dbReference>
<dbReference type="InParanoid" id="F9XEV4"/>
<dbReference type="AlphaFoldDB" id="F9XEV4"/>
<dbReference type="HOGENOM" id="CLU_1961334_0_0_1"/>
<keyword evidence="3" id="KW-1185">Reference proteome</keyword>
<dbReference type="EMBL" id="CM001202">
    <property type="protein sequence ID" value="EGP85840.1"/>
    <property type="molecule type" value="Genomic_DNA"/>
</dbReference>
<proteinExistence type="predicted"/>
<organism evidence="2 3">
    <name type="scientific">Zymoseptoria tritici (strain CBS 115943 / IPO323)</name>
    <name type="common">Speckled leaf blotch fungus</name>
    <name type="synonym">Septoria tritici</name>
    <dbReference type="NCBI Taxonomy" id="336722"/>
    <lineage>
        <taxon>Eukaryota</taxon>
        <taxon>Fungi</taxon>
        <taxon>Dikarya</taxon>
        <taxon>Ascomycota</taxon>
        <taxon>Pezizomycotina</taxon>
        <taxon>Dothideomycetes</taxon>
        <taxon>Dothideomycetidae</taxon>
        <taxon>Mycosphaerellales</taxon>
        <taxon>Mycosphaerellaceae</taxon>
        <taxon>Zymoseptoria</taxon>
    </lineage>
</organism>
<dbReference type="RefSeq" id="XP_003850864.1">
    <property type="nucleotide sequence ID" value="XM_003850816.1"/>
</dbReference>
<protein>
    <submittedName>
        <fullName evidence="2">Uncharacterized protein</fullName>
    </submittedName>
</protein>
<evidence type="ECO:0000313" key="3">
    <source>
        <dbReference type="Proteomes" id="UP000008062"/>
    </source>
</evidence>
<name>F9XEV4_ZYMTI</name>
<feature type="compositionally biased region" description="Polar residues" evidence="1">
    <location>
        <begin position="1"/>
        <end position="14"/>
    </location>
</feature>
<dbReference type="GeneID" id="13397735"/>
<dbReference type="VEuPathDB" id="FungiDB:ZTRI_7.694"/>